<dbReference type="RefSeq" id="WP_146486746.1">
    <property type="nucleotide sequence ID" value="NZ_VIGX01000004.1"/>
</dbReference>
<dbReference type="OrthoDB" id="4775445at2"/>
<comment type="caution">
    <text evidence="3">The sequence shown here is derived from an EMBL/GenBank/DDBJ whole genome shotgun (WGS) entry which is preliminary data.</text>
</comment>
<evidence type="ECO:0000313" key="3">
    <source>
        <dbReference type="EMBL" id="TWS29015.1"/>
    </source>
</evidence>
<dbReference type="EMBL" id="VIGX01000004">
    <property type="protein sequence ID" value="TWS29015.1"/>
    <property type="molecule type" value="Genomic_DNA"/>
</dbReference>
<evidence type="ECO:0000256" key="2">
    <source>
        <dbReference type="SAM" id="SignalP"/>
    </source>
</evidence>
<evidence type="ECO:0000313" key="4">
    <source>
        <dbReference type="Proteomes" id="UP000319375"/>
    </source>
</evidence>
<dbReference type="Proteomes" id="UP000319375">
    <property type="component" value="Unassembled WGS sequence"/>
</dbReference>
<evidence type="ECO:0000256" key="1">
    <source>
        <dbReference type="SAM" id="MobiDB-lite"/>
    </source>
</evidence>
<organism evidence="3 4">
    <name type="scientific">Tsukamurella conjunctivitidis</name>
    <dbReference type="NCBI Taxonomy" id="2592068"/>
    <lineage>
        <taxon>Bacteria</taxon>
        <taxon>Bacillati</taxon>
        <taxon>Actinomycetota</taxon>
        <taxon>Actinomycetes</taxon>
        <taxon>Mycobacteriales</taxon>
        <taxon>Tsukamurellaceae</taxon>
        <taxon>Tsukamurella</taxon>
    </lineage>
</organism>
<sequence length="99" mass="10876">MTHYLAALVIVAVFAVMAFAAEQIDRYRQLADHADQGVGADEYAGPRRYTRPTDREGRVSNATQGRISNATPRQQKAPGAPAKKSPRATDQHPTKENRS</sequence>
<dbReference type="AlphaFoldDB" id="A0A5C5S3G5"/>
<feature type="signal peptide" evidence="2">
    <location>
        <begin position="1"/>
        <end position="20"/>
    </location>
</feature>
<name>A0A5C5S3G5_9ACTN</name>
<feature type="region of interest" description="Disordered" evidence="1">
    <location>
        <begin position="32"/>
        <end position="99"/>
    </location>
</feature>
<gene>
    <name evidence="3" type="ORF">FK530_09325</name>
</gene>
<accession>A0A5C5S3G5</accession>
<feature type="compositionally biased region" description="Polar residues" evidence="1">
    <location>
        <begin position="60"/>
        <end position="74"/>
    </location>
</feature>
<feature type="chain" id="PRO_5023150512" description="Secreted protein" evidence="2">
    <location>
        <begin position="21"/>
        <end position="99"/>
    </location>
</feature>
<keyword evidence="2" id="KW-0732">Signal</keyword>
<evidence type="ECO:0008006" key="5">
    <source>
        <dbReference type="Google" id="ProtNLM"/>
    </source>
</evidence>
<feature type="compositionally biased region" description="Basic and acidic residues" evidence="1">
    <location>
        <begin position="87"/>
        <end position="99"/>
    </location>
</feature>
<proteinExistence type="predicted"/>
<reference evidence="3 4" key="1">
    <citation type="submission" date="2019-06" db="EMBL/GenBank/DDBJ databases">
        <title>Tsukamurella conjunctivitidis sp. nov., Tsukamurella assacharolytica sp. nov. and Tsukamurella sputae sp. nov. isolated from patients with conjunctivitis, bacteraemia (lymphoma) and respiratory infection (sputum) in Hong Kong.</title>
        <authorList>
            <person name="Teng J.L.L."/>
            <person name="Lee H.H."/>
            <person name="Fong J.Y.H."/>
            <person name="Fok K.M.N."/>
            <person name="Lau S.K.P."/>
            <person name="Woo P.C.Y."/>
        </authorList>
    </citation>
    <scope>NUCLEOTIDE SEQUENCE [LARGE SCALE GENOMIC DNA]</scope>
    <source>
        <strain evidence="3 4">HKU72</strain>
    </source>
</reference>
<protein>
    <recommendedName>
        <fullName evidence="5">Secreted protein</fullName>
    </recommendedName>
</protein>
<keyword evidence="4" id="KW-1185">Reference proteome</keyword>